<evidence type="ECO:0000313" key="2">
    <source>
        <dbReference type="Proteomes" id="UP000004169"/>
    </source>
</evidence>
<dbReference type="OrthoDB" id="5438497at2"/>
<protein>
    <submittedName>
        <fullName evidence="1">Bbp13</fullName>
    </submittedName>
</protein>
<dbReference type="InterPro" id="IPR013783">
    <property type="entry name" value="Ig-like_fold"/>
</dbReference>
<proteinExistence type="predicted"/>
<gene>
    <name evidence="1" type="primary">bbp</name>
    <name evidence="1" type="ORF">PHAMO_180128</name>
</gene>
<organism evidence="1 2">
    <name type="scientific">Magnetospirillum molischianum DSM 120</name>
    <dbReference type="NCBI Taxonomy" id="1150626"/>
    <lineage>
        <taxon>Bacteria</taxon>
        <taxon>Pseudomonadati</taxon>
        <taxon>Pseudomonadota</taxon>
        <taxon>Alphaproteobacteria</taxon>
        <taxon>Rhodospirillales</taxon>
        <taxon>Rhodospirillaceae</taxon>
        <taxon>Magnetospirillum</taxon>
    </lineage>
</organism>
<dbReference type="AlphaFoldDB" id="H8FP71"/>
<dbReference type="Gene3D" id="2.60.40.10">
    <property type="entry name" value="Immunoglobulins"/>
    <property type="match status" value="1"/>
</dbReference>
<evidence type="ECO:0000313" key="1">
    <source>
        <dbReference type="EMBL" id="CCG40159.1"/>
    </source>
</evidence>
<dbReference type="STRING" id="1150626.PHAMO_180128"/>
<dbReference type="Proteomes" id="UP000004169">
    <property type="component" value="Unassembled WGS sequence"/>
</dbReference>
<name>H8FP71_MAGML</name>
<dbReference type="eggNOG" id="ENOG502Z8BQ">
    <property type="taxonomic scope" value="Bacteria"/>
</dbReference>
<accession>H8FP71</accession>
<dbReference type="RefSeq" id="WP_002726180.1">
    <property type="nucleotide sequence ID" value="NZ_CAHP01000010.1"/>
</dbReference>
<comment type="caution">
    <text evidence="1">The sequence shown here is derived from an EMBL/GenBank/DDBJ whole genome shotgun (WGS) entry which is preliminary data.</text>
</comment>
<reference evidence="1 2" key="1">
    <citation type="journal article" date="2012" name="J. Bacteriol.">
        <title>Draft Genome Sequence of the Purple Photosynthetic Bacterium Phaeospirillum molischianum DSM120, a Particularly Versatile Bacterium.</title>
        <authorList>
            <person name="Duquesne K."/>
            <person name="Prima V."/>
            <person name="Ji B."/>
            <person name="Rouy Z."/>
            <person name="Medigue C."/>
            <person name="Talla E."/>
            <person name="Sturgis J.N."/>
        </authorList>
    </citation>
    <scope>NUCLEOTIDE SEQUENCE [LARGE SCALE GENOMIC DNA]</scope>
    <source>
        <strain evidence="2">DSM120</strain>
    </source>
</reference>
<keyword evidence="2" id="KW-1185">Reference proteome</keyword>
<dbReference type="EMBL" id="CAHP01000010">
    <property type="protein sequence ID" value="CCG40159.1"/>
    <property type="molecule type" value="Genomic_DNA"/>
</dbReference>
<sequence length="682" mass="73950">MPVRAYQPSFTGGELAPSLYARTDLSKYGVGLRTCRNFILHAHGGASTRPGFQFVAEVKDSSKKVRLIPFRFNLSQQYPLQFGDGYMRVHKDSGTVMSGGLPFEIATPYTEADLPRLSFSGRADTMFLAHHNYAPRKLARTGHAAWTLSTITFAPATSAPASVTATPSGSGSEPLSYKVTAINDETGEESLPSAVAACNGWTSSGWPAGGKVTISWTAVTGCTQYKVYKNDNGIYGFLGVTESTSFNDKNVTADVSLTPPGSRNPFTGAGTYPSTVEFYEQRLYWASSDTAPRTVWGSVVSSFTNLNVSRPARDDEAVTFTIEGGQVNEVRHLIPLGDMIALTSDAEWRVSGGGSGNPITPSSIKVKPQSYCGASRVRPIVIGNTILYVQDKGSIVRDLAYRLEVDGFTGSDLSVLSNHLFEGHQIVDWAYAQVPHSIVWAVRDDGVLLGLTYMREHEVWGWHRHDTDGAFESVCVVSEGSEDILYAVVRRTIGGQTRRYVERLHERSWQSIEDAFCVDSGLTYSGAPVTTVSGLDHLEGKTVAILADGDALTPQVVSGGKVTLPRPYSKVHVGLPYQCDLETLDIDVGMTQTGTVQARRKTVARVTLRLWQSREFKAGPADKLTATKIDITAYSAPVGLYSGDKELILQPAWNSNGRVLIRQDAPVPLTVLAIMPDIEIGG</sequence>